<dbReference type="GO" id="GO:0033186">
    <property type="term" value="C:CAF-1 complex"/>
    <property type="evidence" value="ECO:0007669"/>
    <property type="project" value="TreeGrafter"/>
</dbReference>
<feature type="compositionally biased region" description="Basic residues" evidence="10">
    <location>
        <begin position="251"/>
        <end position="269"/>
    </location>
</feature>
<evidence type="ECO:0000259" key="11">
    <source>
        <dbReference type="Pfam" id="PF24105"/>
    </source>
</evidence>
<comment type="similarity">
    <text evidence="2">Belongs to the WD repeat HIR1 family.</text>
</comment>
<evidence type="ECO:0000256" key="9">
    <source>
        <dbReference type="PROSITE-ProRule" id="PRU00221"/>
    </source>
</evidence>
<dbReference type="Gene3D" id="2.130.10.10">
    <property type="entry name" value="YVTN repeat-like/Quinoprotein amine dehydrogenase"/>
    <property type="match status" value="2"/>
</dbReference>
<dbReference type="InterPro" id="IPR001680">
    <property type="entry name" value="WD40_rpt"/>
</dbReference>
<evidence type="ECO:0000256" key="2">
    <source>
        <dbReference type="ARBA" id="ARBA00007306"/>
    </source>
</evidence>
<keyword evidence="6" id="KW-0156">Chromatin regulator</keyword>
<keyword evidence="8" id="KW-0539">Nucleus</keyword>
<evidence type="ECO:0000256" key="6">
    <source>
        <dbReference type="ARBA" id="ARBA00022853"/>
    </source>
</evidence>
<keyword evidence="3 9" id="KW-0853">WD repeat</keyword>
<dbReference type="EMBL" id="WIUZ02000014">
    <property type="protein sequence ID" value="KAF9781286.1"/>
    <property type="molecule type" value="Genomic_DNA"/>
</dbReference>
<keyword evidence="5" id="KW-0227">DNA damage</keyword>
<dbReference type="InterPro" id="IPR045145">
    <property type="entry name" value="PTHR15271"/>
</dbReference>
<evidence type="ECO:0000256" key="4">
    <source>
        <dbReference type="ARBA" id="ARBA00022737"/>
    </source>
</evidence>
<dbReference type="PROSITE" id="PS50294">
    <property type="entry name" value="WD_REPEATS_REGION"/>
    <property type="match status" value="1"/>
</dbReference>
<feature type="compositionally biased region" description="Polar residues" evidence="10">
    <location>
        <begin position="728"/>
        <end position="737"/>
    </location>
</feature>
<evidence type="ECO:0000313" key="12">
    <source>
        <dbReference type="EMBL" id="KAF9781286.1"/>
    </source>
</evidence>
<dbReference type="GO" id="GO:0006335">
    <property type="term" value="P:DNA replication-dependent chromatin assembly"/>
    <property type="evidence" value="ECO:0007669"/>
    <property type="project" value="InterPro"/>
</dbReference>
<organism evidence="12 13">
    <name type="scientific">Thelephora terrestris</name>
    <dbReference type="NCBI Taxonomy" id="56493"/>
    <lineage>
        <taxon>Eukaryota</taxon>
        <taxon>Fungi</taxon>
        <taxon>Dikarya</taxon>
        <taxon>Basidiomycota</taxon>
        <taxon>Agaricomycotina</taxon>
        <taxon>Agaricomycetes</taxon>
        <taxon>Thelephorales</taxon>
        <taxon>Thelephoraceae</taxon>
        <taxon>Thelephora</taxon>
    </lineage>
</organism>
<dbReference type="GO" id="GO:0005634">
    <property type="term" value="C:nucleus"/>
    <property type="evidence" value="ECO:0007669"/>
    <property type="project" value="UniProtKB-SubCell"/>
</dbReference>
<dbReference type="OrthoDB" id="71227at2759"/>
<evidence type="ECO:0000256" key="3">
    <source>
        <dbReference type="ARBA" id="ARBA00022574"/>
    </source>
</evidence>
<reference evidence="12" key="2">
    <citation type="submission" date="2020-11" db="EMBL/GenBank/DDBJ databases">
        <authorList>
            <consortium name="DOE Joint Genome Institute"/>
            <person name="Kuo A."/>
            <person name="Miyauchi S."/>
            <person name="Kiss E."/>
            <person name="Drula E."/>
            <person name="Kohler A."/>
            <person name="Sanchez-Garcia M."/>
            <person name="Andreopoulos B."/>
            <person name="Barry K.W."/>
            <person name="Bonito G."/>
            <person name="Buee M."/>
            <person name="Carver A."/>
            <person name="Chen C."/>
            <person name="Cichocki N."/>
            <person name="Clum A."/>
            <person name="Culley D."/>
            <person name="Crous P.W."/>
            <person name="Fauchery L."/>
            <person name="Girlanda M."/>
            <person name="Hayes R."/>
            <person name="Keri Z."/>
            <person name="Labutti K."/>
            <person name="Lipzen A."/>
            <person name="Lombard V."/>
            <person name="Magnuson J."/>
            <person name="Maillard F."/>
            <person name="Morin E."/>
            <person name="Murat C."/>
            <person name="Nolan M."/>
            <person name="Ohm R."/>
            <person name="Pangilinan J."/>
            <person name="Pereira M."/>
            <person name="Perotto S."/>
            <person name="Peter M."/>
            <person name="Riley R."/>
            <person name="Sitrit Y."/>
            <person name="Stielow B."/>
            <person name="Szollosi G."/>
            <person name="Zifcakova L."/>
            <person name="Stursova M."/>
            <person name="Spatafora J.W."/>
            <person name="Tedersoo L."/>
            <person name="Vaario L.-M."/>
            <person name="Yamada A."/>
            <person name="Yan M."/>
            <person name="Wang P."/>
            <person name="Xu J."/>
            <person name="Bruns T."/>
            <person name="Baldrian P."/>
            <person name="Vilgalys R."/>
            <person name="Henrissat B."/>
            <person name="Grigoriev I.V."/>
            <person name="Hibbett D."/>
            <person name="Nagy L.G."/>
            <person name="Martin F.M."/>
        </authorList>
    </citation>
    <scope>NUCLEOTIDE SEQUENCE</scope>
    <source>
        <strain evidence="12">UH-Tt-Lm1</strain>
    </source>
</reference>
<feature type="region of interest" description="Disordered" evidence="10">
    <location>
        <begin position="655"/>
        <end position="760"/>
    </location>
</feature>
<evidence type="ECO:0000256" key="10">
    <source>
        <dbReference type="SAM" id="MobiDB-lite"/>
    </source>
</evidence>
<feature type="domain" description="CAF1B/HIR1 beta-propeller" evidence="11">
    <location>
        <begin position="559"/>
        <end position="630"/>
    </location>
</feature>
<feature type="region of interest" description="Disordered" evidence="10">
    <location>
        <begin position="399"/>
        <end position="420"/>
    </location>
</feature>
<dbReference type="Proteomes" id="UP000736335">
    <property type="component" value="Unassembled WGS sequence"/>
</dbReference>
<comment type="caution">
    <text evidence="12">The sequence shown here is derived from an EMBL/GenBank/DDBJ whole genome shotgun (WGS) entry which is preliminary data.</text>
</comment>
<dbReference type="PROSITE" id="PS50082">
    <property type="entry name" value="WD_REPEATS_2"/>
    <property type="match status" value="2"/>
</dbReference>
<evidence type="ECO:0000256" key="7">
    <source>
        <dbReference type="ARBA" id="ARBA00023204"/>
    </source>
</evidence>
<feature type="compositionally biased region" description="Low complexity" evidence="10">
    <location>
        <begin position="655"/>
        <end position="673"/>
    </location>
</feature>
<evidence type="ECO:0000256" key="5">
    <source>
        <dbReference type="ARBA" id="ARBA00022763"/>
    </source>
</evidence>
<dbReference type="GO" id="GO:0006281">
    <property type="term" value="P:DNA repair"/>
    <property type="evidence" value="ECO:0007669"/>
    <property type="project" value="UniProtKB-KW"/>
</dbReference>
<keyword evidence="13" id="KW-1185">Reference proteome</keyword>
<feature type="compositionally biased region" description="Low complexity" evidence="10">
    <location>
        <begin position="297"/>
        <end position="309"/>
    </location>
</feature>
<feature type="domain" description="CAF1B/HIR1 beta-propeller" evidence="11">
    <location>
        <begin position="1"/>
        <end position="270"/>
    </location>
</feature>
<dbReference type="AlphaFoldDB" id="A0A9P6L3Z6"/>
<dbReference type="SMART" id="SM00320">
    <property type="entry name" value="WD40"/>
    <property type="match status" value="5"/>
</dbReference>
<name>A0A9P6L3Z6_9AGAM</name>
<dbReference type="GO" id="GO:0006334">
    <property type="term" value="P:nucleosome assembly"/>
    <property type="evidence" value="ECO:0007669"/>
    <property type="project" value="TreeGrafter"/>
</dbReference>
<feature type="region of interest" description="Disordered" evidence="10">
    <location>
        <begin position="478"/>
        <end position="501"/>
    </location>
</feature>
<reference evidence="12" key="1">
    <citation type="journal article" date="2020" name="Nat. Commun.">
        <title>Large-scale genome sequencing of mycorrhizal fungi provides insights into the early evolution of symbiotic traits.</title>
        <authorList>
            <person name="Miyauchi S."/>
            <person name="Kiss E."/>
            <person name="Kuo A."/>
            <person name="Drula E."/>
            <person name="Kohler A."/>
            <person name="Sanchez-Garcia M."/>
            <person name="Morin E."/>
            <person name="Andreopoulos B."/>
            <person name="Barry K.W."/>
            <person name="Bonito G."/>
            <person name="Buee M."/>
            <person name="Carver A."/>
            <person name="Chen C."/>
            <person name="Cichocki N."/>
            <person name="Clum A."/>
            <person name="Culley D."/>
            <person name="Crous P.W."/>
            <person name="Fauchery L."/>
            <person name="Girlanda M."/>
            <person name="Hayes R.D."/>
            <person name="Keri Z."/>
            <person name="LaButti K."/>
            <person name="Lipzen A."/>
            <person name="Lombard V."/>
            <person name="Magnuson J."/>
            <person name="Maillard F."/>
            <person name="Murat C."/>
            <person name="Nolan M."/>
            <person name="Ohm R.A."/>
            <person name="Pangilinan J."/>
            <person name="Pereira M.F."/>
            <person name="Perotto S."/>
            <person name="Peter M."/>
            <person name="Pfister S."/>
            <person name="Riley R."/>
            <person name="Sitrit Y."/>
            <person name="Stielow J.B."/>
            <person name="Szollosi G."/>
            <person name="Zifcakova L."/>
            <person name="Stursova M."/>
            <person name="Spatafora J.W."/>
            <person name="Tedersoo L."/>
            <person name="Vaario L.M."/>
            <person name="Yamada A."/>
            <person name="Yan M."/>
            <person name="Wang P."/>
            <person name="Xu J."/>
            <person name="Bruns T."/>
            <person name="Baldrian P."/>
            <person name="Vilgalys R."/>
            <person name="Dunand C."/>
            <person name="Henrissat B."/>
            <person name="Grigoriev I.V."/>
            <person name="Hibbett D."/>
            <person name="Nagy L.G."/>
            <person name="Martin F.M."/>
        </authorList>
    </citation>
    <scope>NUCLEOTIDE SEQUENCE</scope>
    <source>
        <strain evidence="12">UH-Tt-Lm1</strain>
    </source>
</reference>
<dbReference type="InterPro" id="IPR015943">
    <property type="entry name" value="WD40/YVTN_repeat-like_dom_sf"/>
</dbReference>
<proteinExistence type="inferred from homology"/>
<feature type="region of interest" description="Disordered" evidence="10">
    <location>
        <begin position="248"/>
        <end position="347"/>
    </location>
</feature>
<feature type="repeat" description="WD" evidence="9">
    <location>
        <begin position="94"/>
        <end position="125"/>
    </location>
</feature>
<keyword evidence="4" id="KW-0677">Repeat</keyword>
<gene>
    <name evidence="12" type="ORF">BJ322DRAFT_1080252</name>
</gene>
<evidence type="ECO:0000256" key="1">
    <source>
        <dbReference type="ARBA" id="ARBA00004123"/>
    </source>
</evidence>
<sequence length="760" mass="82354">MRVRTLEIRWHDGKPISTCDFQPAPFKRARPTSDKGFATQSYRLATGGEDNHVRLWMIYPNIMPASVLAESMAAGGPDATNSSRSPRVEYLATLSRHSAAVNVVRFSPNGELIASSGDDGMIIIWAPSSTPTTGTYGSEMSSEEPQYDKEYWKPRLTFRCTTMQVYDLAWSPTGEYILAGSTDNVARVFGASDGKCIKEIVEHSHYVQGVAWDPMNEYIATQSSDRSMHVHKITFKGPGQLEIHAIGKNTRIQHQHNHTPRKRRTRHFRRESTAASDAESSTSEITKDDMPLPPSQQPMTPSTPATTPFIPMPPPPLEASSRRSSFSNPPGSPAVHTRPARSPSPMPALPAIRAVPSGPSWATVKLYGDESYTNFFRRLTFSPDGGLLLTPAGQFEDPSVIPGLTDTTTKSKKRNNESGSTSSVYIYTRANFARPPIAQLPGHKKASVGVRFSPILYELRQGVLGFEEPQSIVVEQGKEESVPLDLGEHSSAPSVYPTSPHRHSIPTPILSPIVAPTPVFPGGPSTLLTPSPALRAIDAGRSPTPGRSIPGTPISSAVGTSSVFALPYRMFYAVATMDTITIYDTQQAGPICLLTKLHYDEFTDITWSPDGQCLVLSSRDGYCTIVVFDEILATHHTQQHTLQIQSIANHHSLPLTYSSSTPAPTPGSTPSIPAVGLPPLPPPLLTSTSAGFKRRAESPPPLLTPASSVDNENLGIRSSVGTDIAMGSQLTPTATTGEESEKERPKKKRRAALTKVSDLG</sequence>
<keyword evidence="7" id="KW-0234">DNA repair</keyword>
<dbReference type="Pfam" id="PF24105">
    <property type="entry name" value="Beta-prop_CAF1B_HIR1"/>
    <property type="match status" value="2"/>
</dbReference>
<dbReference type="PANTHER" id="PTHR15271:SF4">
    <property type="entry name" value="CHROMATIN ASSEMBLY FACTOR 1 SUBUNIT B"/>
    <property type="match status" value="1"/>
</dbReference>
<feature type="repeat" description="WD" evidence="9">
    <location>
        <begin position="158"/>
        <end position="199"/>
    </location>
</feature>
<evidence type="ECO:0000256" key="8">
    <source>
        <dbReference type="ARBA" id="ARBA00023242"/>
    </source>
</evidence>
<accession>A0A9P6L3Z6</accession>
<dbReference type="InterPro" id="IPR055410">
    <property type="entry name" value="Beta-prop_CAF1B_HIR1"/>
</dbReference>
<dbReference type="InterPro" id="IPR036322">
    <property type="entry name" value="WD40_repeat_dom_sf"/>
</dbReference>
<feature type="compositionally biased region" description="Low complexity" evidence="10">
    <location>
        <begin position="273"/>
        <end position="284"/>
    </location>
</feature>
<evidence type="ECO:0000313" key="13">
    <source>
        <dbReference type="Proteomes" id="UP000736335"/>
    </source>
</evidence>
<dbReference type="SUPFAM" id="SSF50978">
    <property type="entry name" value="WD40 repeat-like"/>
    <property type="match status" value="1"/>
</dbReference>
<protein>
    <submittedName>
        <fullName evidence="12">WD40 repeat-like protein</fullName>
    </submittedName>
</protein>
<dbReference type="PANTHER" id="PTHR15271">
    <property type="entry name" value="CHROMATIN ASSEMBLY FACTOR 1 SUBUNIT B"/>
    <property type="match status" value="1"/>
</dbReference>
<comment type="subcellular location">
    <subcellularLocation>
        <location evidence="1">Nucleus</location>
    </subcellularLocation>
</comment>